<dbReference type="SFLD" id="SFLDS00029">
    <property type="entry name" value="Radical_SAM"/>
    <property type="match status" value="1"/>
</dbReference>
<keyword evidence="4" id="KW-0479">Metal-binding</keyword>
<evidence type="ECO:0000259" key="7">
    <source>
        <dbReference type="PROSITE" id="PS51918"/>
    </source>
</evidence>
<dbReference type="PANTHER" id="PTHR43787">
    <property type="entry name" value="FEMO COFACTOR BIOSYNTHESIS PROTEIN NIFB-RELATED"/>
    <property type="match status" value="1"/>
</dbReference>
<dbReference type="InterPro" id="IPR058240">
    <property type="entry name" value="rSAM_sf"/>
</dbReference>
<sequence length="259" mass="29161">MDTFLFDSIIVGPIHSRRLGTSLGVNLLAPASKLCNFNCIYCECGWNGAHGEGAFNPYEKVIPALEAKLKTMSEERKLPDVITFAGNGEPTMHPDFDRIIDATLALRDRYAPATKIAVLSNATMIDREAVRKALLRVDRNILKFDSAIDATMRHINQPRNDRTVARIIELLQEFQGCLVVQTMFLRGDYGGHHIDNTTPEEVEAYLDAIRRIHPSEVMLYTIDRNTPADDLQKVSYEEMEAIAARIRKLDMDIITSVAR</sequence>
<evidence type="ECO:0000313" key="8">
    <source>
        <dbReference type="EMBL" id="SUE33278.1"/>
    </source>
</evidence>
<dbReference type="STRING" id="880526.GCA_000427365_00961"/>
<dbReference type="OrthoDB" id="9795504at2"/>
<accession>A0A379MNU7</accession>
<gene>
    <name evidence="8" type="ORF">NCTC11190_00484</name>
</gene>
<dbReference type="PANTHER" id="PTHR43787:SF11">
    <property type="entry name" value="UPF0026 PROTEIN SLR1464"/>
    <property type="match status" value="1"/>
</dbReference>
<evidence type="ECO:0000256" key="5">
    <source>
        <dbReference type="ARBA" id="ARBA00023004"/>
    </source>
</evidence>
<dbReference type="InterPro" id="IPR007197">
    <property type="entry name" value="rSAM"/>
</dbReference>
<keyword evidence="6" id="KW-0411">Iron-sulfur</keyword>
<evidence type="ECO:0000256" key="6">
    <source>
        <dbReference type="ARBA" id="ARBA00023014"/>
    </source>
</evidence>
<organism evidence="8 9">
    <name type="scientific">Rikenella microfusus</name>
    <dbReference type="NCBI Taxonomy" id="28139"/>
    <lineage>
        <taxon>Bacteria</taxon>
        <taxon>Pseudomonadati</taxon>
        <taxon>Bacteroidota</taxon>
        <taxon>Bacteroidia</taxon>
        <taxon>Bacteroidales</taxon>
        <taxon>Rikenellaceae</taxon>
        <taxon>Rikenella</taxon>
    </lineage>
</organism>
<keyword evidence="3" id="KW-0949">S-adenosyl-L-methionine</keyword>
<dbReference type="InterPro" id="IPR040084">
    <property type="entry name" value="GTPase_Obg"/>
</dbReference>
<evidence type="ECO:0000256" key="1">
    <source>
        <dbReference type="ARBA" id="ARBA00001966"/>
    </source>
</evidence>
<dbReference type="SFLD" id="SFLDG01083">
    <property type="entry name" value="Uncharacterised_Radical_SAM_Su"/>
    <property type="match status" value="1"/>
</dbReference>
<keyword evidence="9" id="KW-1185">Reference proteome</keyword>
<evidence type="ECO:0000256" key="3">
    <source>
        <dbReference type="ARBA" id="ARBA00022691"/>
    </source>
</evidence>
<dbReference type="InterPro" id="IPR013785">
    <property type="entry name" value="Aldolase_TIM"/>
</dbReference>
<keyword evidence="5" id="KW-0408">Iron</keyword>
<dbReference type="Proteomes" id="UP000255233">
    <property type="component" value="Unassembled WGS sequence"/>
</dbReference>
<dbReference type="SUPFAM" id="SSF102114">
    <property type="entry name" value="Radical SAM enzymes"/>
    <property type="match status" value="1"/>
</dbReference>
<dbReference type="AlphaFoldDB" id="A0A379MNU7"/>
<evidence type="ECO:0000256" key="2">
    <source>
        <dbReference type="ARBA" id="ARBA00022485"/>
    </source>
</evidence>
<comment type="cofactor">
    <cofactor evidence="1">
        <name>[4Fe-4S] cluster</name>
        <dbReference type="ChEBI" id="CHEBI:49883"/>
    </cofactor>
</comment>
<dbReference type="Gene3D" id="3.20.20.70">
    <property type="entry name" value="Aldolase class I"/>
    <property type="match status" value="1"/>
</dbReference>
<name>A0A379MNU7_9BACT</name>
<dbReference type="CDD" id="cd01335">
    <property type="entry name" value="Radical_SAM"/>
    <property type="match status" value="1"/>
</dbReference>
<dbReference type="Pfam" id="PF04055">
    <property type="entry name" value="Radical_SAM"/>
    <property type="match status" value="1"/>
</dbReference>
<dbReference type="EMBL" id="UGVL01000001">
    <property type="protein sequence ID" value="SUE33278.1"/>
    <property type="molecule type" value="Genomic_DNA"/>
</dbReference>
<dbReference type="PROSITE" id="PS51918">
    <property type="entry name" value="RADICAL_SAM"/>
    <property type="match status" value="1"/>
</dbReference>
<proteinExistence type="predicted"/>
<evidence type="ECO:0000313" key="9">
    <source>
        <dbReference type="Proteomes" id="UP000255233"/>
    </source>
</evidence>
<evidence type="ECO:0000256" key="4">
    <source>
        <dbReference type="ARBA" id="ARBA00022723"/>
    </source>
</evidence>
<protein>
    <submittedName>
        <fullName evidence="8">Molybdenum cofactor biosynthesis protein A</fullName>
    </submittedName>
</protein>
<feature type="domain" description="Radical SAM core" evidence="7">
    <location>
        <begin position="21"/>
        <end position="259"/>
    </location>
</feature>
<dbReference type="GO" id="GO:0046872">
    <property type="term" value="F:metal ion binding"/>
    <property type="evidence" value="ECO:0007669"/>
    <property type="project" value="UniProtKB-KW"/>
</dbReference>
<reference evidence="8 9" key="1">
    <citation type="submission" date="2018-06" db="EMBL/GenBank/DDBJ databases">
        <authorList>
            <consortium name="Pathogen Informatics"/>
            <person name="Doyle S."/>
        </authorList>
    </citation>
    <scope>NUCLEOTIDE SEQUENCE [LARGE SCALE GENOMIC DNA]</scope>
    <source>
        <strain evidence="8 9">NCTC11190</strain>
    </source>
</reference>
<dbReference type="GO" id="GO:0003824">
    <property type="term" value="F:catalytic activity"/>
    <property type="evidence" value="ECO:0007669"/>
    <property type="project" value="InterPro"/>
</dbReference>
<dbReference type="RefSeq" id="WP_027290715.1">
    <property type="nucleotide sequence ID" value="NZ_UGVL01000001.1"/>
</dbReference>
<keyword evidence="2" id="KW-0004">4Fe-4S</keyword>
<dbReference type="GO" id="GO:0051539">
    <property type="term" value="F:4 iron, 4 sulfur cluster binding"/>
    <property type="evidence" value="ECO:0007669"/>
    <property type="project" value="UniProtKB-KW"/>
</dbReference>